<organism evidence="3 4">
    <name type="scientific">Methanoculleus palmolei</name>
    <dbReference type="NCBI Taxonomy" id="72612"/>
    <lineage>
        <taxon>Archaea</taxon>
        <taxon>Methanobacteriati</taxon>
        <taxon>Methanobacteriota</taxon>
        <taxon>Stenosarchaea group</taxon>
        <taxon>Methanomicrobia</taxon>
        <taxon>Methanomicrobiales</taxon>
        <taxon>Methanomicrobiaceae</taxon>
        <taxon>Methanoculleus</taxon>
    </lineage>
</organism>
<feature type="domain" description="Ferrous iron transporter FeoA-like" evidence="2">
    <location>
        <begin position="6"/>
        <end position="76"/>
    </location>
</feature>
<dbReference type="Proteomes" id="UP001626603">
    <property type="component" value="Chromosome"/>
</dbReference>
<dbReference type="SMART" id="SM00899">
    <property type="entry name" value="FeoA"/>
    <property type="match status" value="1"/>
</dbReference>
<sequence>MMGDLRPLSFLSAGTEATIAEVRAGKGMRSRLSGMGFCPETRVTVQCADRGSLIVSVGDARYALSRGVAMKVLVKNTPEES</sequence>
<dbReference type="InterPro" id="IPR053184">
    <property type="entry name" value="FeoA-like"/>
</dbReference>
<dbReference type="EMBL" id="CP137641">
    <property type="protein sequence ID" value="WOX56066.1"/>
    <property type="molecule type" value="Genomic_DNA"/>
</dbReference>
<dbReference type="AlphaFoldDB" id="A0ABD8ABL5"/>
<proteinExistence type="predicted"/>
<dbReference type="SUPFAM" id="SSF50037">
    <property type="entry name" value="C-terminal domain of transcriptional repressors"/>
    <property type="match status" value="1"/>
</dbReference>
<dbReference type="InterPro" id="IPR008988">
    <property type="entry name" value="Transcriptional_repressor_C"/>
</dbReference>
<evidence type="ECO:0000313" key="4">
    <source>
        <dbReference type="Proteomes" id="UP001626603"/>
    </source>
</evidence>
<protein>
    <submittedName>
        <fullName evidence="3">FeoA family protein</fullName>
    </submittedName>
</protein>
<dbReference type="PANTHER" id="PTHR43151">
    <property type="entry name" value="FEOA FAMILY PROTEIN"/>
    <property type="match status" value="1"/>
</dbReference>
<evidence type="ECO:0000313" key="3">
    <source>
        <dbReference type="EMBL" id="WOX56066.1"/>
    </source>
</evidence>
<dbReference type="Gene3D" id="2.30.30.90">
    <property type="match status" value="1"/>
</dbReference>
<evidence type="ECO:0000259" key="2">
    <source>
        <dbReference type="SMART" id="SM00899"/>
    </source>
</evidence>
<dbReference type="InterPro" id="IPR038157">
    <property type="entry name" value="FeoA_core_dom"/>
</dbReference>
<gene>
    <name evidence="3" type="ORF">R6Y95_01720</name>
</gene>
<reference evidence="3 4" key="1">
    <citation type="submission" date="2023-10" db="EMBL/GenBank/DDBJ databases">
        <title>The complete genome sequence of Methanoculleus palmolei DSM 4273.</title>
        <authorList>
            <person name="Lai S.-J."/>
            <person name="You Y.-T."/>
            <person name="Chen S.-C."/>
        </authorList>
    </citation>
    <scope>NUCLEOTIDE SEQUENCE [LARGE SCALE GENOMIC DNA]</scope>
    <source>
        <strain evidence="3 4">DSM 4273</strain>
    </source>
</reference>
<keyword evidence="1" id="KW-0408">Iron</keyword>
<evidence type="ECO:0000256" key="1">
    <source>
        <dbReference type="ARBA" id="ARBA00023004"/>
    </source>
</evidence>
<dbReference type="InterPro" id="IPR007167">
    <property type="entry name" value="Fe-transptr_FeoA-like"/>
</dbReference>
<name>A0ABD8ABL5_9EURY</name>
<dbReference type="Pfam" id="PF04023">
    <property type="entry name" value="FeoA"/>
    <property type="match status" value="1"/>
</dbReference>
<accession>A0ABD8ABL5</accession>
<dbReference type="PANTHER" id="PTHR43151:SF1">
    <property type="entry name" value="SSR2333 PROTEIN"/>
    <property type="match status" value="1"/>
</dbReference>
<keyword evidence="4" id="KW-1185">Reference proteome</keyword>